<feature type="repeat" description="TPR" evidence="1">
    <location>
        <begin position="38"/>
        <end position="71"/>
    </location>
</feature>
<name>A0A081RG46_SPHCR</name>
<accession>A0A081RG46</accession>
<dbReference type="Gene3D" id="1.25.40.10">
    <property type="entry name" value="Tetratricopeptide repeat domain"/>
    <property type="match status" value="1"/>
</dbReference>
<dbReference type="InterPro" id="IPR019734">
    <property type="entry name" value="TPR_rpt"/>
</dbReference>
<organism evidence="4 5">
    <name type="scientific">Sphingobium chlorophenolicum</name>
    <dbReference type="NCBI Taxonomy" id="46429"/>
    <lineage>
        <taxon>Bacteria</taxon>
        <taxon>Pseudomonadati</taxon>
        <taxon>Pseudomonadota</taxon>
        <taxon>Alphaproteobacteria</taxon>
        <taxon>Sphingomonadales</taxon>
        <taxon>Sphingomonadaceae</taxon>
        <taxon>Sphingobium</taxon>
    </lineage>
</organism>
<keyword evidence="3" id="KW-0732">Signal</keyword>
<dbReference type="SMART" id="SM00028">
    <property type="entry name" value="TPR"/>
    <property type="match status" value="2"/>
</dbReference>
<dbReference type="InterPro" id="IPR011990">
    <property type="entry name" value="TPR-like_helical_dom_sf"/>
</dbReference>
<gene>
    <name evidence="4" type="ORF">BV95_01457</name>
</gene>
<dbReference type="PROSITE" id="PS51257">
    <property type="entry name" value="PROKAR_LIPOPROTEIN"/>
    <property type="match status" value="1"/>
</dbReference>
<dbReference type="SUPFAM" id="SSF48452">
    <property type="entry name" value="TPR-like"/>
    <property type="match status" value="1"/>
</dbReference>
<dbReference type="eggNOG" id="COG3063">
    <property type="taxonomic scope" value="Bacteria"/>
</dbReference>
<dbReference type="Pfam" id="PF13432">
    <property type="entry name" value="TPR_16"/>
    <property type="match status" value="1"/>
</dbReference>
<dbReference type="EMBL" id="JFHR01000012">
    <property type="protein sequence ID" value="KEQ54169.1"/>
    <property type="molecule type" value="Genomic_DNA"/>
</dbReference>
<dbReference type="PROSITE" id="PS50005">
    <property type="entry name" value="TPR"/>
    <property type="match status" value="1"/>
</dbReference>
<evidence type="ECO:0000256" key="1">
    <source>
        <dbReference type="PROSITE-ProRule" id="PRU00339"/>
    </source>
</evidence>
<evidence type="ECO:0000256" key="3">
    <source>
        <dbReference type="SAM" id="SignalP"/>
    </source>
</evidence>
<keyword evidence="1" id="KW-0802">TPR repeat</keyword>
<feature type="region of interest" description="Disordered" evidence="2">
    <location>
        <begin position="223"/>
        <end position="259"/>
    </location>
</feature>
<dbReference type="Proteomes" id="UP000028411">
    <property type="component" value="Unassembled WGS sequence"/>
</dbReference>
<comment type="caution">
    <text evidence="4">The sequence shown here is derived from an EMBL/GenBank/DDBJ whole genome shotgun (WGS) entry which is preliminary data.</text>
</comment>
<evidence type="ECO:0000313" key="5">
    <source>
        <dbReference type="Proteomes" id="UP000028411"/>
    </source>
</evidence>
<evidence type="ECO:0000256" key="2">
    <source>
        <dbReference type="SAM" id="MobiDB-lite"/>
    </source>
</evidence>
<evidence type="ECO:0000313" key="4">
    <source>
        <dbReference type="EMBL" id="KEQ54169.1"/>
    </source>
</evidence>
<reference evidence="4 5" key="1">
    <citation type="submission" date="2014-02" db="EMBL/GenBank/DDBJ databases">
        <title>Whole genome sequence of Sphingobium chlorophenolicum NBRC 16172.</title>
        <authorList>
            <person name="Gan H.M."/>
            <person name="Gan H.Y."/>
            <person name="Chew T.H."/>
            <person name="Savka M.A."/>
        </authorList>
    </citation>
    <scope>NUCLEOTIDE SEQUENCE [LARGE SCALE GENOMIC DNA]</scope>
    <source>
        <strain evidence="4 5">NBRC 16172</strain>
    </source>
</reference>
<proteinExistence type="predicted"/>
<dbReference type="RefSeq" id="WP_037449358.1">
    <property type="nucleotide sequence ID" value="NZ_JFHR01000012.1"/>
</dbReference>
<dbReference type="OrthoDB" id="7190835at2"/>
<protein>
    <submittedName>
        <fullName evidence="4">Tetratricopeptide TPR_2 repeat-containing protein</fullName>
    </submittedName>
</protein>
<sequence length="259" mass="27357">MKKGVLAVALIMATAACASPQKGVLSIRPVNQQADGAAQDALARGDLLFTRGEYALALDAFRRAVRNDPADAHGLNGVAISYAAMGRHDLAREFFELALARAPQDARIARNFARSLSAQGLKGEADALLAQAGAAATGAPATARPTLAQLASAAPAARPAQMAGVELERISLGEVRLRTMETSAPAERIRPQLTTRIVTGEEAKRELTAPIITVDRPETVARPNAGIAEARPEPQANDGTFERLWRSIMRPAGRKGERG</sequence>
<feature type="chain" id="PRO_5001763346" evidence="3">
    <location>
        <begin position="19"/>
        <end position="259"/>
    </location>
</feature>
<dbReference type="AlphaFoldDB" id="A0A081RG46"/>
<dbReference type="PATRIC" id="fig|46429.4.peg.1420"/>
<feature type="signal peptide" evidence="3">
    <location>
        <begin position="1"/>
        <end position="18"/>
    </location>
</feature>